<dbReference type="InterPro" id="IPR049560">
    <property type="entry name" value="MeTrfase_RsmB-F_NOP2_cat"/>
</dbReference>
<keyword evidence="2 6" id="KW-0489">Methyltransferase</keyword>
<dbReference type="Proteomes" id="UP000000663">
    <property type="component" value="Chromosome"/>
</dbReference>
<keyword evidence="1" id="KW-0963">Cytoplasm</keyword>
<evidence type="ECO:0000313" key="9">
    <source>
        <dbReference type="Proteomes" id="UP000000663"/>
    </source>
</evidence>
<keyword evidence="5 6" id="KW-0694">RNA-binding</keyword>
<feature type="binding site" evidence="6">
    <location>
        <position position="151"/>
    </location>
    <ligand>
        <name>S-adenosyl-L-methionine</name>
        <dbReference type="ChEBI" id="CHEBI:59789"/>
    </ligand>
</feature>
<dbReference type="PANTHER" id="PTHR22807:SF74">
    <property type="entry name" value="TRNA (CYTOSINE(48)-C(5))-METHYLTRANSFERASE"/>
    <property type="match status" value="1"/>
</dbReference>
<reference evidence="8 9" key="1">
    <citation type="journal article" date="2006" name="Science">
        <title>Genome of rice cluster I archaea -- the key methane producers in the rice rhizosphere.</title>
        <authorList>
            <person name="Erkel C."/>
            <person name="Kube M."/>
            <person name="Reinhardt R."/>
            <person name="Liesack W."/>
        </authorList>
    </citation>
    <scope>NUCLEOTIDE SEQUENCE [LARGE SCALE GENOMIC DNA]</scope>
    <source>
        <strain evidence="9">DSM 22066 / NBRC 105507 / MRE50</strain>
    </source>
</reference>
<keyword evidence="4 6" id="KW-0949">S-adenosyl-L-methionine</keyword>
<accession>Q0W951</accession>
<evidence type="ECO:0000256" key="5">
    <source>
        <dbReference type="ARBA" id="ARBA00022884"/>
    </source>
</evidence>
<dbReference type="Gene3D" id="3.30.70.1170">
    <property type="entry name" value="Sun protein, domain 3"/>
    <property type="match status" value="1"/>
</dbReference>
<evidence type="ECO:0000256" key="3">
    <source>
        <dbReference type="ARBA" id="ARBA00022679"/>
    </source>
</evidence>
<comment type="caution">
    <text evidence="6">Lacks conserved residue(s) required for the propagation of feature annotation.</text>
</comment>
<feature type="domain" description="SAM-dependent MTase RsmB/NOP-type" evidence="7">
    <location>
        <begin position="37"/>
        <end position="316"/>
    </location>
</feature>
<feature type="active site" description="Nucleophile" evidence="6">
    <location>
        <position position="248"/>
    </location>
</feature>
<dbReference type="PRINTS" id="PR02008">
    <property type="entry name" value="RCMTFAMILY"/>
</dbReference>
<dbReference type="Gene3D" id="3.40.50.150">
    <property type="entry name" value="Vaccinia Virus protein VP39"/>
    <property type="match status" value="1"/>
</dbReference>
<proteinExistence type="inferred from homology"/>
<dbReference type="NCBIfam" id="TIGR00446">
    <property type="entry name" value="nop2p"/>
    <property type="match status" value="1"/>
</dbReference>
<gene>
    <name evidence="8" type="ORF">LRC157</name>
</gene>
<dbReference type="InterPro" id="IPR011023">
    <property type="entry name" value="Nop2p"/>
</dbReference>
<keyword evidence="9" id="KW-1185">Reference proteome</keyword>
<dbReference type="Pfam" id="PF17125">
    <property type="entry name" value="Methyltr_RsmF_N"/>
    <property type="match status" value="1"/>
</dbReference>
<keyword evidence="3 6" id="KW-0808">Transferase</keyword>
<dbReference type="CDD" id="cd02440">
    <property type="entry name" value="AdoMet_MTases"/>
    <property type="match status" value="1"/>
</dbReference>
<dbReference type="PROSITE" id="PS51686">
    <property type="entry name" value="SAM_MT_RSMB_NOP"/>
    <property type="match status" value="1"/>
</dbReference>
<dbReference type="EMBL" id="AM114193">
    <property type="protein sequence ID" value="CAJ35166.1"/>
    <property type="molecule type" value="Genomic_DNA"/>
</dbReference>
<dbReference type="InterPro" id="IPR001678">
    <property type="entry name" value="MeTrfase_RsmB-F_NOP2_dom"/>
</dbReference>
<dbReference type="InterPro" id="IPR031341">
    <property type="entry name" value="Methyltr_RsmF_N"/>
</dbReference>
<evidence type="ECO:0000313" key="8">
    <source>
        <dbReference type="EMBL" id="CAJ35166.1"/>
    </source>
</evidence>
<evidence type="ECO:0000256" key="6">
    <source>
        <dbReference type="PROSITE-ProRule" id="PRU01023"/>
    </source>
</evidence>
<dbReference type="eggNOG" id="arCOG00973">
    <property type="taxonomic scope" value="Archaea"/>
</dbReference>
<dbReference type="GO" id="GO:0016428">
    <property type="term" value="F:tRNA (cytidine-5-)-methyltransferase activity"/>
    <property type="evidence" value="ECO:0007669"/>
    <property type="project" value="TreeGrafter"/>
</dbReference>
<feature type="binding site" evidence="6">
    <location>
        <position position="178"/>
    </location>
    <ligand>
        <name>S-adenosyl-L-methionine</name>
        <dbReference type="ChEBI" id="CHEBI:59789"/>
    </ligand>
</feature>
<feature type="binding site" evidence="6">
    <location>
        <position position="195"/>
    </location>
    <ligand>
        <name>S-adenosyl-L-methionine</name>
        <dbReference type="ChEBI" id="CHEBI:59789"/>
    </ligand>
</feature>
<dbReference type="AlphaFoldDB" id="Q0W951"/>
<name>Q0W951_METAR</name>
<dbReference type="GO" id="GO:0030488">
    <property type="term" value="P:tRNA methylation"/>
    <property type="evidence" value="ECO:0007669"/>
    <property type="project" value="TreeGrafter"/>
</dbReference>
<evidence type="ECO:0000256" key="1">
    <source>
        <dbReference type="ARBA" id="ARBA00022490"/>
    </source>
</evidence>
<protein>
    <submittedName>
        <fullName evidence="8">tRNA/rRNA cytosine-C5-methylase (Nop2/Sun family)</fullName>
    </submittedName>
</protein>
<dbReference type="PATRIC" id="fig|351160.9.peg.3093"/>
<dbReference type="InterPro" id="IPR023267">
    <property type="entry name" value="RCMT"/>
</dbReference>
<evidence type="ECO:0000256" key="2">
    <source>
        <dbReference type="ARBA" id="ARBA00022603"/>
    </source>
</evidence>
<evidence type="ECO:0000256" key="4">
    <source>
        <dbReference type="ARBA" id="ARBA00022691"/>
    </source>
</evidence>
<organism evidence="8 9">
    <name type="scientific">Methanocella arvoryzae (strain DSM 22066 / NBRC 105507 / MRE50)</name>
    <dbReference type="NCBI Taxonomy" id="351160"/>
    <lineage>
        <taxon>Archaea</taxon>
        <taxon>Methanobacteriati</taxon>
        <taxon>Methanobacteriota</taxon>
        <taxon>Stenosarchaea group</taxon>
        <taxon>Methanomicrobia</taxon>
        <taxon>Methanocellales</taxon>
        <taxon>Methanocellaceae</taxon>
        <taxon>Methanocella</taxon>
    </lineage>
</organism>
<dbReference type="SUPFAM" id="SSF53335">
    <property type="entry name" value="S-adenosyl-L-methionine-dependent methyltransferases"/>
    <property type="match status" value="1"/>
</dbReference>
<dbReference type="STRING" id="351160.LRC157"/>
<dbReference type="KEGG" id="rci:LRC157"/>
<dbReference type="PANTHER" id="PTHR22807">
    <property type="entry name" value="NOP2 YEAST -RELATED NOL1/NOP2/FMU SUN DOMAIN-CONTAINING"/>
    <property type="match status" value="1"/>
</dbReference>
<evidence type="ECO:0000259" key="7">
    <source>
        <dbReference type="PROSITE" id="PS51686"/>
    </source>
</evidence>
<dbReference type="Pfam" id="PF01189">
    <property type="entry name" value="Methyltr_RsmB-F"/>
    <property type="match status" value="1"/>
</dbReference>
<comment type="similarity">
    <text evidence="6">Belongs to the class I-like SAM-binding methyltransferase superfamily. RsmB/NOP family.</text>
</comment>
<dbReference type="InterPro" id="IPR029063">
    <property type="entry name" value="SAM-dependent_MTases_sf"/>
</dbReference>
<sequence>MQEFPADARISELAKKYKYNEYMVARFARLVPDLEKFLESMEAPPATYIRVNTLKIAPNALLKRLTDKGFTLKPADIPDCFEVTGEPYSIGASAEHLLGYFYVQDKSSMIPPLALAPNPGDTVIDMAASPGGKTTHIAQLMNNEGLIVAIEKEPGRIPSLRTNIGRCGVMNTAIYNMDALEADKIGVKADKILLDAPCTGEGVIARDRSRKTSREEADIQFCSTVQHELIDAALKVLKPGGTLVYSTCSYAPEENELIIDYAVKKYGLKVDPVPYGVPGIEKFGSLTFAPEVKNARRMYPHIHNTTGFFVARLRYV</sequence>
<dbReference type="GO" id="GO:0003723">
    <property type="term" value="F:RNA binding"/>
    <property type="evidence" value="ECO:0007669"/>
    <property type="project" value="UniProtKB-UniRule"/>
</dbReference>